<dbReference type="Proteomes" id="UP001589894">
    <property type="component" value="Unassembled WGS sequence"/>
</dbReference>
<dbReference type="Gene3D" id="1.25.40.10">
    <property type="entry name" value="Tetratricopeptide repeat domain"/>
    <property type="match status" value="1"/>
</dbReference>
<keyword evidence="5" id="KW-1185">Reference proteome</keyword>
<dbReference type="Gene3D" id="1.10.10.10">
    <property type="entry name" value="Winged helix-like DNA-binding domain superfamily/Winged helix DNA-binding domain"/>
    <property type="match status" value="1"/>
</dbReference>
<dbReference type="InterPro" id="IPR016032">
    <property type="entry name" value="Sig_transdc_resp-reg_C-effctor"/>
</dbReference>
<reference evidence="4 5" key="1">
    <citation type="submission" date="2024-09" db="EMBL/GenBank/DDBJ databases">
        <authorList>
            <person name="Sun Q."/>
            <person name="Mori K."/>
        </authorList>
    </citation>
    <scope>NUCLEOTIDE SEQUENCE [LARGE SCALE GENOMIC DNA]</scope>
    <source>
        <strain evidence="4 5">TBRC 2205</strain>
    </source>
</reference>
<dbReference type="PANTHER" id="PTHR35807:SF1">
    <property type="entry name" value="TRANSCRIPTIONAL REGULATOR REDD"/>
    <property type="match status" value="1"/>
</dbReference>
<dbReference type="SMART" id="SM01043">
    <property type="entry name" value="BTAD"/>
    <property type="match status" value="1"/>
</dbReference>
<dbReference type="InterPro" id="IPR051677">
    <property type="entry name" value="AfsR-DnrI-RedD_regulator"/>
</dbReference>
<dbReference type="EMBL" id="JBHLUE010000004">
    <property type="protein sequence ID" value="MFC0563558.1"/>
    <property type="molecule type" value="Genomic_DNA"/>
</dbReference>
<evidence type="ECO:0000256" key="1">
    <source>
        <dbReference type="ARBA" id="ARBA00023015"/>
    </source>
</evidence>
<feature type="domain" description="Bacterial transcriptional activator" evidence="3">
    <location>
        <begin position="99"/>
        <end position="244"/>
    </location>
</feature>
<evidence type="ECO:0000313" key="4">
    <source>
        <dbReference type="EMBL" id="MFC0563558.1"/>
    </source>
</evidence>
<sequence length="275" mass="29764">MIFQILGPLQVAERVLTTSPVRRALLTAFLLRTGQSIGIGELAQLLWDDPPCSAAANIRSHLTGLRRDLDRASRGLSGRLETYRGSQTSYSLRVAAQECDLSTFTLTARRGRELLVGGQPEPAMADLERAVAMWRGPFGQDLPATRWFGAHVAGLNDARINAYQDLFTACVLANRTEMLSYRIEAVLAEAPYRQRLWELLATVHTINGDAAGALAVIRRCQDLFADDLGLDLPPNLEAMRGAALSWNRGQALELLLAAATGDATGGGRNGSPALL</sequence>
<keyword evidence="1" id="KW-0805">Transcription regulation</keyword>
<dbReference type="InterPro" id="IPR036388">
    <property type="entry name" value="WH-like_DNA-bd_sf"/>
</dbReference>
<dbReference type="RefSeq" id="WP_377336245.1">
    <property type="nucleotide sequence ID" value="NZ_JBHLUE010000004.1"/>
</dbReference>
<protein>
    <submittedName>
        <fullName evidence="4">BTAD domain-containing putative transcriptional regulator</fullName>
    </submittedName>
</protein>
<proteinExistence type="predicted"/>
<dbReference type="InterPro" id="IPR005158">
    <property type="entry name" value="BTAD"/>
</dbReference>
<accession>A0ABV6NTZ5</accession>
<evidence type="ECO:0000313" key="5">
    <source>
        <dbReference type="Proteomes" id="UP001589894"/>
    </source>
</evidence>
<keyword evidence="2" id="KW-0804">Transcription</keyword>
<comment type="caution">
    <text evidence="4">The sequence shown here is derived from an EMBL/GenBank/DDBJ whole genome shotgun (WGS) entry which is preliminary data.</text>
</comment>
<dbReference type="SUPFAM" id="SSF48452">
    <property type="entry name" value="TPR-like"/>
    <property type="match status" value="1"/>
</dbReference>
<gene>
    <name evidence="4" type="ORF">ACFFHU_05170</name>
</gene>
<evidence type="ECO:0000259" key="3">
    <source>
        <dbReference type="SMART" id="SM01043"/>
    </source>
</evidence>
<dbReference type="Pfam" id="PF03704">
    <property type="entry name" value="BTAD"/>
    <property type="match status" value="1"/>
</dbReference>
<dbReference type="SUPFAM" id="SSF46894">
    <property type="entry name" value="C-terminal effector domain of the bipartite response regulators"/>
    <property type="match status" value="1"/>
</dbReference>
<dbReference type="InterPro" id="IPR011990">
    <property type="entry name" value="TPR-like_helical_dom_sf"/>
</dbReference>
<organism evidence="4 5">
    <name type="scientific">Plantactinospora siamensis</name>
    <dbReference type="NCBI Taxonomy" id="555372"/>
    <lineage>
        <taxon>Bacteria</taxon>
        <taxon>Bacillati</taxon>
        <taxon>Actinomycetota</taxon>
        <taxon>Actinomycetes</taxon>
        <taxon>Micromonosporales</taxon>
        <taxon>Micromonosporaceae</taxon>
        <taxon>Plantactinospora</taxon>
    </lineage>
</organism>
<name>A0ABV6NTZ5_9ACTN</name>
<dbReference type="PANTHER" id="PTHR35807">
    <property type="entry name" value="TRANSCRIPTIONAL REGULATOR REDD-RELATED"/>
    <property type="match status" value="1"/>
</dbReference>
<evidence type="ECO:0000256" key="2">
    <source>
        <dbReference type="ARBA" id="ARBA00023163"/>
    </source>
</evidence>